<evidence type="ECO:0000256" key="9">
    <source>
        <dbReference type="ARBA" id="ARBA00022840"/>
    </source>
</evidence>
<feature type="domain" description="Helicase ATP-binding" evidence="12">
    <location>
        <begin position="305"/>
        <end position="485"/>
    </location>
</feature>
<comment type="similarity">
    <text evidence="2 11">Belongs to the HsdR family.</text>
</comment>
<evidence type="ECO:0000256" key="4">
    <source>
        <dbReference type="ARBA" id="ARBA00022722"/>
    </source>
</evidence>
<evidence type="ECO:0000256" key="11">
    <source>
        <dbReference type="RuleBase" id="RU364115"/>
    </source>
</evidence>
<dbReference type="InterPro" id="IPR004473">
    <property type="entry name" value="Restrct_endonuc_typeI_HsdR"/>
</dbReference>
<organism evidence="13 14">
    <name type="scientific">Actinokineospora guangxiensis</name>
    <dbReference type="NCBI Taxonomy" id="1490288"/>
    <lineage>
        <taxon>Bacteria</taxon>
        <taxon>Bacillati</taxon>
        <taxon>Actinomycetota</taxon>
        <taxon>Actinomycetes</taxon>
        <taxon>Pseudonocardiales</taxon>
        <taxon>Pseudonocardiaceae</taxon>
        <taxon>Actinokineospora</taxon>
    </lineage>
</organism>
<comment type="caution">
    <text evidence="13">The sequence shown here is derived from an EMBL/GenBank/DDBJ whole genome shotgun (WGS) entry which is preliminary data.</text>
</comment>
<dbReference type="SMART" id="SM00487">
    <property type="entry name" value="DEXDc"/>
    <property type="match status" value="1"/>
</dbReference>
<dbReference type="InterPro" id="IPR021810">
    <property type="entry name" value="T1RH-like_C"/>
</dbReference>
<keyword evidence="4" id="KW-0540">Nuclease</keyword>
<accession>A0ABW0EV04</accession>
<dbReference type="Pfam" id="PF11867">
    <property type="entry name" value="T1RH-like_C"/>
    <property type="match status" value="1"/>
</dbReference>
<dbReference type="SUPFAM" id="SSF52540">
    <property type="entry name" value="P-loop containing nucleoside triphosphate hydrolases"/>
    <property type="match status" value="1"/>
</dbReference>
<dbReference type="InterPro" id="IPR040980">
    <property type="entry name" value="SWI2_SNF2"/>
</dbReference>
<evidence type="ECO:0000259" key="12">
    <source>
        <dbReference type="PROSITE" id="PS51192"/>
    </source>
</evidence>
<keyword evidence="7 13" id="KW-0255">Endonuclease</keyword>
<dbReference type="RefSeq" id="WP_378249898.1">
    <property type="nucleotide sequence ID" value="NZ_JBHSKF010000014.1"/>
</dbReference>
<dbReference type="InterPro" id="IPR027417">
    <property type="entry name" value="P-loop_NTPase"/>
</dbReference>
<dbReference type="InterPro" id="IPR014001">
    <property type="entry name" value="Helicase_ATP-bd"/>
</dbReference>
<name>A0ABW0EV04_9PSEU</name>
<dbReference type="PANTHER" id="PTHR30195:SF15">
    <property type="entry name" value="TYPE I RESTRICTION ENZYME HINDI ENDONUCLEASE SUBUNIT"/>
    <property type="match status" value="1"/>
</dbReference>
<evidence type="ECO:0000256" key="7">
    <source>
        <dbReference type="ARBA" id="ARBA00022759"/>
    </source>
</evidence>
<dbReference type="InterPro" id="IPR055180">
    <property type="entry name" value="HsdR_RecA-like_helicase_dom_2"/>
</dbReference>
<keyword evidence="14" id="KW-1185">Reference proteome</keyword>
<dbReference type="EC" id="3.1.21.3" evidence="11"/>
<dbReference type="CDD" id="cd22332">
    <property type="entry name" value="HsdR_N"/>
    <property type="match status" value="1"/>
</dbReference>
<keyword evidence="8 11" id="KW-0378">Hydrolase</keyword>
<evidence type="ECO:0000256" key="6">
    <source>
        <dbReference type="ARBA" id="ARBA00022747"/>
    </source>
</evidence>
<evidence type="ECO:0000256" key="2">
    <source>
        <dbReference type="ARBA" id="ARBA00008598"/>
    </source>
</evidence>
<keyword evidence="5 11" id="KW-0547">Nucleotide-binding</keyword>
<dbReference type="Gene3D" id="3.90.1570.50">
    <property type="match status" value="1"/>
</dbReference>
<evidence type="ECO:0000256" key="5">
    <source>
        <dbReference type="ARBA" id="ARBA00022741"/>
    </source>
</evidence>
<dbReference type="Pfam" id="PF18766">
    <property type="entry name" value="SWI2_SNF2"/>
    <property type="match status" value="1"/>
</dbReference>
<evidence type="ECO:0000256" key="3">
    <source>
        <dbReference type="ARBA" id="ARBA00011296"/>
    </source>
</evidence>
<evidence type="ECO:0000256" key="8">
    <source>
        <dbReference type="ARBA" id="ARBA00022801"/>
    </source>
</evidence>
<evidence type="ECO:0000313" key="14">
    <source>
        <dbReference type="Proteomes" id="UP001596157"/>
    </source>
</evidence>
<dbReference type="CDD" id="cd18800">
    <property type="entry name" value="SF2_C_EcoR124I-like"/>
    <property type="match status" value="1"/>
</dbReference>
<reference evidence="14" key="1">
    <citation type="journal article" date="2019" name="Int. J. Syst. Evol. Microbiol.">
        <title>The Global Catalogue of Microorganisms (GCM) 10K type strain sequencing project: providing services to taxonomists for standard genome sequencing and annotation.</title>
        <authorList>
            <consortium name="The Broad Institute Genomics Platform"/>
            <consortium name="The Broad Institute Genome Sequencing Center for Infectious Disease"/>
            <person name="Wu L."/>
            <person name="Ma J."/>
        </authorList>
    </citation>
    <scope>NUCLEOTIDE SEQUENCE [LARGE SCALE GENOMIC DNA]</scope>
    <source>
        <strain evidence="14">CCUG 59778</strain>
    </source>
</reference>
<keyword evidence="6 11" id="KW-0680">Restriction system</keyword>
<comment type="subunit">
    <text evidence="3 11">The type I restriction/modification system is composed of three polypeptides R, M and S.</text>
</comment>
<dbReference type="EMBL" id="JBHSKF010000014">
    <property type="protein sequence ID" value="MFC5290026.1"/>
    <property type="molecule type" value="Genomic_DNA"/>
</dbReference>
<keyword evidence="10 11" id="KW-0238">DNA-binding</keyword>
<proteinExistence type="inferred from homology"/>
<sequence length="1077" mass="120224">MSEESAVEAEKQLFDGSSEAQWEAFALDQLARFGWQHFPAKQLNPSSGHRKDWGDLVLYPRLRTAIATRHPQLPSHTVEEAISDLLRHTPGSDIRKNWDFYKKLTGGLKVSYTDTVTDKKHSVTVRPIDFTNPRGNDLVASSQVRIRAASERAFIFDIVLYVNGLPLCIIELKKASGPDDSRTAYEQVQNYRRELKSDGTFRTVCLAVATDGVTARVGTPFTPWEHMAPWHAEDGVLLKRKEEREDGRALKRMIAGSLDPDHFLDMIANFLSYSAEGTGGSVDTVKLAKAHQYIAVNTALAATASAAVTDGRAGVIWHTQGAGKSEEMLFYTGMVGRLPGLPLPTVVLITDRIDLDTQLFETFNASHSLHRAIGGLPEKAYDSSQLKDLLTRRQGGGGVIFTTLHKFRISKAEKIAGVRHPLLSDRRDVIVIVDEAHRSHYDFEDGFARHLRDALPNATFIAFTGTPIDNRTGNTLAVFGPTIHTYDHTQAVNDGATVRVFYEPILHKVKLPEDKDLDEMDAQAEGLVEGLSQAEQDRARAQFATFESVIGAPERIANVADTLLSHWDNRSLEIAKLTGQSGKGMVVCSSRRIAARLFNALAVRRPSWVGEPDKKTGLLPDDTGKIRVVYTGNPAKDDAEIAPYVRTPEKLKAIQARAANPEDELELVIVQSLWLTGFDSPPLHTLYLDRRMRGAALMQAIARVNRTWGEKPSGLVVDFLGVARNLTEAIAEYTSDDDRDEETIGADTSEAVKVVREKHQSITELLHNCRWRESLSSLGYQDALYDVLEFLREAEPALQPGRPTRLQRFMHFSKLLSQAFSLCPTHEGVKDLLDDIQFFAVVRATREKLDVDDRAAQGLATAADQFRYIEQLNAAAVVADGVVDIYDAAGLTKPDLSHLDEEFVAQLKESRHPNLALEALRRSLLKEIRDSHPGNITRQRAFTERMQETMNQYHNGLITAAQTMDILVEFAREVSADRVRAVELGLTEDELAFYDAVAANPSALQMGDEILRQIAQHLHRLVSEDVTVDWRIKNQARDRIRAKVQFLLNYYGYPPDKAPEAIDRVLKQTEVKAEEWS</sequence>
<keyword evidence="9 11" id="KW-0067">ATP-binding</keyword>
<comment type="function">
    <text evidence="11">Subunit R is required for both nuclease and ATPase activities, but not for modification.</text>
</comment>
<evidence type="ECO:0000256" key="1">
    <source>
        <dbReference type="ARBA" id="ARBA00000851"/>
    </source>
</evidence>
<dbReference type="PANTHER" id="PTHR30195">
    <property type="entry name" value="TYPE I SITE-SPECIFIC DEOXYRIBONUCLEASE PROTEIN SUBUNIT M AND R"/>
    <property type="match status" value="1"/>
</dbReference>
<dbReference type="NCBIfam" id="TIGR00348">
    <property type="entry name" value="hsdR"/>
    <property type="match status" value="1"/>
</dbReference>
<dbReference type="GO" id="GO:0009035">
    <property type="term" value="F:type I site-specific deoxyribonuclease activity"/>
    <property type="evidence" value="ECO:0007669"/>
    <property type="project" value="UniProtKB-EC"/>
</dbReference>
<dbReference type="InterPro" id="IPR007409">
    <property type="entry name" value="Restrct_endonuc_type1_HsdR_N"/>
</dbReference>
<evidence type="ECO:0000313" key="13">
    <source>
        <dbReference type="EMBL" id="MFC5290026.1"/>
    </source>
</evidence>
<dbReference type="InterPro" id="IPR051268">
    <property type="entry name" value="Type-I_R_enzyme_R_subunit"/>
</dbReference>
<gene>
    <name evidence="13" type="ORF">ACFPM7_23470</name>
</gene>
<dbReference type="Pfam" id="PF04313">
    <property type="entry name" value="HSDR_N"/>
    <property type="match status" value="1"/>
</dbReference>
<dbReference type="Gene3D" id="3.40.50.300">
    <property type="entry name" value="P-loop containing nucleotide triphosphate hydrolases"/>
    <property type="match status" value="2"/>
</dbReference>
<evidence type="ECO:0000256" key="10">
    <source>
        <dbReference type="ARBA" id="ARBA00023125"/>
    </source>
</evidence>
<dbReference type="Proteomes" id="UP001596157">
    <property type="component" value="Unassembled WGS sequence"/>
</dbReference>
<comment type="catalytic activity">
    <reaction evidence="1 11">
        <text>Endonucleolytic cleavage of DNA to give random double-stranded fragments with terminal 5'-phosphates, ATP is simultaneously hydrolyzed.</text>
        <dbReference type="EC" id="3.1.21.3"/>
    </reaction>
</comment>
<protein>
    <recommendedName>
        <fullName evidence="11">Type I restriction enzyme endonuclease subunit</fullName>
        <shortName evidence="11">R protein</shortName>
        <ecNumber evidence="11">3.1.21.3</ecNumber>
    </recommendedName>
</protein>
<dbReference type="PROSITE" id="PS51192">
    <property type="entry name" value="HELICASE_ATP_BIND_1"/>
    <property type="match status" value="1"/>
</dbReference>
<dbReference type="Pfam" id="PF22679">
    <property type="entry name" value="T1R_D3-like"/>
    <property type="match status" value="1"/>
</dbReference>